<dbReference type="Proteomes" id="UP000237347">
    <property type="component" value="Unassembled WGS sequence"/>
</dbReference>
<sequence length="84" mass="9789">MKIYSSLWKADDWAKGWLGEDKLKEFQDLDAFQYGRLSWVCHGYTIYNYCIGRVHFPSLPPECKRDRDVLNLEVMVGPEGVSES</sequence>
<dbReference type="AlphaFoldDB" id="A0AAW0IQ96"/>
<protein>
    <submittedName>
        <fullName evidence="2">Xyloglucan endotransglucosylase/hydrolase protein 5</fullName>
    </submittedName>
</protein>
<evidence type="ECO:0000259" key="1">
    <source>
        <dbReference type="Pfam" id="PF06955"/>
    </source>
</evidence>
<organism evidence="2 3">
    <name type="scientific">Quercus suber</name>
    <name type="common">Cork oak</name>
    <dbReference type="NCBI Taxonomy" id="58331"/>
    <lineage>
        <taxon>Eukaryota</taxon>
        <taxon>Viridiplantae</taxon>
        <taxon>Streptophyta</taxon>
        <taxon>Embryophyta</taxon>
        <taxon>Tracheophyta</taxon>
        <taxon>Spermatophyta</taxon>
        <taxon>Magnoliopsida</taxon>
        <taxon>eudicotyledons</taxon>
        <taxon>Gunneridae</taxon>
        <taxon>Pentapetalae</taxon>
        <taxon>rosids</taxon>
        <taxon>fabids</taxon>
        <taxon>Fagales</taxon>
        <taxon>Fagaceae</taxon>
        <taxon>Quercus</taxon>
    </lineage>
</organism>
<proteinExistence type="predicted"/>
<dbReference type="InterPro" id="IPR010713">
    <property type="entry name" value="XET_C"/>
</dbReference>
<dbReference type="GO" id="GO:0016762">
    <property type="term" value="F:xyloglucan:xyloglucosyl transferase activity"/>
    <property type="evidence" value="ECO:0007669"/>
    <property type="project" value="InterPro"/>
</dbReference>
<comment type="caution">
    <text evidence="2">The sequence shown here is derived from an EMBL/GenBank/DDBJ whole genome shotgun (WGS) entry which is preliminary data.</text>
</comment>
<evidence type="ECO:0000313" key="3">
    <source>
        <dbReference type="Proteomes" id="UP000237347"/>
    </source>
</evidence>
<feature type="domain" description="Xyloglucan endo-transglycosylase C-terminal" evidence="1">
    <location>
        <begin position="20"/>
        <end position="63"/>
    </location>
</feature>
<dbReference type="EMBL" id="PKMF04000947">
    <property type="protein sequence ID" value="KAK7816276.1"/>
    <property type="molecule type" value="Genomic_DNA"/>
</dbReference>
<dbReference type="GO" id="GO:0044042">
    <property type="term" value="P:glucan metabolic process"/>
    <property type="evidence" value="ECO:0007669"/>
    <property type="project" value="InterPro"/>
</dbReference>
<dbReference type="Pfam" id="PF06955">
    <property type="entry name" value="XET_C"/>
    <property type="match status" value="1"/>
</dbReference>
<name>A0AAW0IQ96_QUESU</name>
<evidence type="ECO:0000313" key="2">
    <source>
        <dbReference type="EMBL" id="KAK7816276.1"/>
    </source>
</evidence>
<accession>A0AAW0IQ96</accession>
<dbReference type="GO" id="GO:0048046">
    <property type="term" value="C:apoplast"/>
    <property type="evidence" value="ECO:0007669"/>
    <property type="project" value="InterPro"/>
</dbReference>
<dbReference type="InterPro" id="IPR013320">
    <property type="entry name" value="ConA-like_dom_sf"/>
</dbReference>
<reference evidence="2 3" key="1">
    <citation type="journal article" date="2018" name="Sci. Data">
        <title>The draft genome sequence of cork oak.</title>
        <authorList>
            <person name="Ramos A.M."/>
            <person name="Usie A."/>
            <person name="Barbosa P."/>
            <person name="Barros P.M."/>
            <person name="Capote T."/>
            <person name="Chaves I."/>
            <person name="Simoes F."/>
            <person name="Abreu I."/>
            <person name="Carrasquinho I."/>
            <person name="Faro C."/>
            <person name="Guimaraes J.B."/>
            <person name="Mendonca D."/>
            <person name="Nobrega F."/>
            <person name="Rodrigues L."/>
            <person name="Saibo N.J.M."/>
            <person name="Varela M.C."/>
            <person name="Egas C."/>
            <person name="Matos J."/>
            <person name="Miguel C.M."/>
            <person name="Oliveira M.M."/>
            <person name="Ricardo C.P."/>
            <person name="Goncalves S."/>
        </authorList>
    </citation>
    <scope>NUCLEOTIDE SEQUENCE [LARGE SCALE GENOMIC DNA]</scope>
    <source>
        <strain evidence="3">cv. HL8</strain>
    </source>
</reference>
<dbReference type="SUPFAM" id="SSF49899">
    <property type="entry name" value="Concanavalin A-like lectins/glucanases"/>
    <property type="match status" value="1"/>
</dbReference>
<gene>
    <name evidence="2" type="primary">XTH5</name>
    <name evidence="2" type="ORF">CFP56_044182</name>
</gene>
<keyword evidence="3" id="KW-1185">Reference proteome</keyword>
<dbReference type="Gene3D" id="2.60.120.200">
    <property type="match status" value="1"/>
</dbReference>